<dbReference type="Gramene" id="rna-gnl|WGS:NBSK|LSAT_1X71481_mrna">
    <property type="protein sequence ID" value="cds-PLY62447.1"/>
    <property type="gene ID" value="gene-LSAT_1X71481"/>
</dbReference>
<dbReference type="PANTHER" id="PTHR14233:SF4">
    <property type="entry name" value="SOLUTE CARRIER FAMILY 35 MEMBER F2"/>
    <property type="match status" value="1"/>
</dbReference>
<dbReference type="PANTHER" id="PTHR14233">
    <property type="entry name" value="DUF914-RELATED"/>
    <property type="match status" value="1"/>
</dbReference>
<proteinExistence type="inferred from homology"/>
<keyword evidence="3" id="KW-0813">Transport</keyword>
<feature type="region of interest" description="Disordered" evidence="7">
    <location>
        <begin position="336"/>
        <end position="369"/>
    </location>
</feature>
<evidence type="ECO:0000256" key="7">
    <source>
        <dbReference type="SAM" id="MobiDB-lite"/>
    </source>
</evidence>
<evidence type="ECO:0000256" key="1">
    <source>
        <dbReference type="ARBA" id="ARBA00004141"/>
    </source>
</evidence>
<evidence type="ECO:0000256" key="3">
    <source>
        <dbReference type="ARBA" id="ARBA00022448"/>
    </source>
</evidence>
<keyword evidence="5 8" id="KW-1133">Transmembrane helix</keyword>
<evidence type="ECO:0000256" key="5">
    <source>
        <dbReference type="ARBA" id="ARBA00022989"/>
    </source>
</evidence>
<dbReference type="EMBL" id="NBSK02000001">
    <property type="protein sequence ID" value="KAJ0225834.1"/>
    <property type="molecule type" value="Genomic_DNA"/>
</dbReference>
<dbReference type="AlphaFoldDB" id="A0A9R1XU94"/>
<feature type="transmembrane region" description="Helical" evidence="8">
    <location>
        <begin position="12"/>
        <end position="29"/>
    </location>
</feature>
<keyword evidence="4 8" id="KW-0812">Transmembrane</keyword>
<protein>
    <recommendedName>
        <fullName evidence="11">EamA domain-containing protein</fullName>
    </recommendedName>
</protein>
<dbReference type="InterPro" id="IPR052221">
    <property type="entry name" value="SLC35F_Transporter"/>
</dbReference>
<dbReference type="GO" id="GO:0016020">
    <property type="term" value="C:membrane"/>
    <property type="evidence" value="ECO:0007669"/>
    <property type="project" value="UniProtKB-SubCell"/>
</dbReference>
<dbReference type="InterPro" id="IPR009262">
    <property type="entry name" value="SLC35_F1/F2/F6"/>
</dbReference>
<dbReference type="Pfam" id="PF06027">
    <property type="entry name" value="SLC35F"/>
    <property type="match status" value="1"/>
</dbReference>
<keyword evidence="10" id="KW-1185">Reference proteome</keyword>
<organism evidence="9 10">
    <name type="scientific">Lactuca sativa</name>
    <name type="common">Garden lettuce</name>
    <dbReference type="NCBI Taxonomy" id="4236"/>
    <lineage>
        <taxon>Eukaryota</taxon>
        <taxon>Viridiplantae</taxon>
        <taxon>Streptophyta</taxon>
        <taxon>Embryophyta</taxon>
        <taxon>Tracheophyta</taxon>
        <taxon>Spermatophyta</taxon>
        <taxon>Magnoliopsida</taxon>
        <taxon>eudicotyledons</taxon>
        <taxon>Gunneridae</taxon>
        <taxon>Pentapetalae</taxon>
        <taxon>asterids</taxon>
        <taxon>campanulids</taxon>
        <taxon>Asterales</taxon>
        <taxon>Asteraceae</taxon>
        <taxon>Cichorioideae</taxon>
        <taxon>Cichorieae</taxon>
        <taxon>Lactucinae</taxon>
        <taxon>Lactuca</taxon>
    </lineage>
</organism>
<dbReference type="InterPro" id="IPR037185">
    <property type="entry name" value="EmrE-like"/>
</dbReference>
<evidence type="ECO:0008006" key="11">
    <source>
        <dbReference type="Google" id="ProtNLM"/>
    </source>
</evidence>
<dbReference type="OrthoDB" id="429955at2759"/>
<feature type="compositionally biased region" description="Low complexity" evidence="7">
    <location>
        <begin position="338"/>
        <end position="348"/>
    </location>
</feature>
<accession>A0A9R1XU94</accession>
<feature type="transmembrane region" description="Helical" evidence="8">
    <location>
        <begin position="74"/>
        <end position="91"/>
    </location>
</feature>
<sequence>MANLKEVLAKKTVVGLVLGQILSLLITSTGFSSSELARRGINAPTSQSLANYVMLAIVYGGILIYRKSGLKAKWYYYLLLGLVDVEANYLVVKAYQYTSITSIMLLDCWSIPSVILLTWLFLKTKYRFKKIAGVSICIAGLVLVIFSDVHAADRSQSGSSPIKGDFLVVAGATLYAVSNVSEEFFVKTADRIELMAMLGLFGAIISGIQISILEREELKSIHWSSGALLPYTGFAAAMFLFYSGVPVLLKMSGSTMLNLSLLTSDMWSVLIRIFAYHEKVDWMYFVAFAAVAVGLVVYSGFDKENHGEVVDEVEERSRYLDEEVGGLSSNKSYVAIGSSSSNSSSNSNKDVSASTSERKTGSNTQIKKI</sequence>
<gene>
    <name evidence="9" type="ORF">LSAT_V11C100027740</name>
</gene>
<evidence type="ECO:0000256" key="4">
    <source>
        <dbReference type="ARBA" id="ARBA00022692"/>
    </source>
</evidence>
<feature type="transmembrane region" description="Helical" evidence="8">
    <location>
        <begin position="192"/>
        <end position="213"/>
    </location>
</feature>
<dbReference type="GO" id="GO:0022857">
    <property type="term" value="F:transmembrane transporter activity"/>
    <property type="evidence" value="ECO:0007669"/>
    <property type="project" value="InterPro"/>
</dbReference>
<keyword evidence="6 8" id="KW-0472">Membrane</keyword>
<comment type="caution">
    <text evidence="9">The sequence shown here is derived from an EMBL/GenBank/DDBJ whole genome shotgun (WGS) entry which is preliminary data.</text>
</comment>
<evidence type="ECO:0000256" key="8">
    <source>
        <dbReference type="SAM" id="Phobius"/>
    </source>
</evidence>
<feature type="compositionally biased region" description="Polar residues" evidence="7">
    <location>
        <begin position="349"/>
        <end position="369"/>
    </location>
</feature>
<dbReference type="Proteomes" id="UP000235145">
    <property type="component" value="Unassembled WGS sequence"/>
</dbReference>
<comment type="subcellular location">
    <subcellularLocation>
        <location evidence="1">Membrane</location>
        <topology evidence="1">Multi-pass membrane protein</topology>
    </subcellularLocation>
</comment>
<evidence type="ECO:0000313" key="9">
    <source>
        <dbReference type="EMBL" id="KAJ0225834.1"/>
    </source>
</evidence>
<evidence type="ECO:0000313" key="10">
    <source>
        <dbReference type="Proteomes" id="UP000235145"/>
    </source>
</evidence>
<feature type="transmembrane region" description="Helical" evidence="8">
    <location>
        <begin position="282"/>
        <end position="301"/>
    </location>
</feature>
<evidence type="ECO:0000256" key="6">
    <source>
        <dbReference type="ARBA" id="ARBA00023136"/>
    </source>
</evidence>
<feature type="transmembrane region" description="Helical" evidence="8">
    <location>
        <begin position="103"/>
        <end position="122"/>
    </location>
</feature>
<feature type="transmembrane region" description="Helical" evidence="8">
    <location>
        <begin position="131"/>
        <end position="150"/>
    </location>
</feature>
<feature type="transmembrane region" description="Helical" evidence="8">
    <location>
        <begin position="49"/>
        <end position="65"/>
    </location>
</feature>
<dbReference type="SUPFAM" id="SSF103481">
    <property type="entry name" value="Multidrug resistance efflux transporter EmrE"/>
    <property type="match status" value="1"/>
</dbReference>
<name>A0A9R1XU94_LACSA</name>
<evidence type="ECO:0000256" key="2">
    <source>
        <dbReference type="ARBA" id="ARBA00007863"/>
    </source>
</evidence>
<reference evidence="9 10" key="1">
    <citation type="journal article" date="2017" name="Nat. Commun.">
        <title>Genome assembly with in vitro proximity ligation data and whole-genome triplication in lettuce.</title>
        <authorList>
            <person name="Reyes-Chin-Wo S."/>
            <person name="Wang Z."/>
            <person name="Yang X."/>
            <person name="Kozik A."/>
            <person name="Arikit S."/>
            <person name="Song C."/>
            <person name="Xia L."/>
            <person name="Froenicke L."/>
            <person name="Lavelle D.O."/>
            <person name="Truco M.J."/>
            <person name="Xia R."/>
            <person name="Zhu S."/>
            <person name="Xu C."/>
            <person name="Xu H."/>
            <person name="Xu X."/>
            <person name="Cox K."/>
            <person name="Korf I."/>
            <person name="Meyers B.C."/>
            <person name="Michelmore R.W."/>
        </authorList>
    </citation>
    <scope>NUCLEOTIDE SEQUENCE [LARGE SCALE GENOMIC DNA]</scope>
    <source>
        <strain evidence="10">cv. Salinas</strain>
        <tissue evidence="9">Seedlings</tissue>
    </source>
</reference>
<comment type="similarity">
    <text evidence="2">Belongs to the SLC35F solute transporter family.</text>
</comment>
<feature type="transmembrane region" description="Helical" evidence="8">
    <location>
        <begin position="228"/>
        <end position="249"/>
    </location>
</feature>